<dbReference type="AlphaFoldDB" id="A0A9X4RL35"/>
<dbReference type="Gene3D" id="3.90.70.10">
    <property type="entry name" value="Cysteine proteinases"/>
    <property type="match status" value="1"/>
</dbReference>
<dbReference type="Pfam" id="PF13432">
    <property type="entry name" value="TPR_16"/>
    <property type="match status" value="1"/>
</dbReference>
<dbReference type="PROSITE" id="PS50005">
    <property type="entry name" value="TPR"/>
    <property type="match status" value="1"/>
</dbReference>
<evidence type="ECO:0000256" key="1">
    <source>
        <dbReference type="ARBA" id="ARBA00022737"/>
    </source>
</evidence>
<reference evidence="5" key="2">
    <citation type="submission" date="2022-10" db="EMBL/GenBank/DDBJ databases">
        <authorList>
            <person name="Aronson H.S."/>
        </authorList>
    </citation>
    <scope>NUCLEOTIDE SEQUENCE</scope>
    <source>
        <strain evidence="5">RS19-109</strain>
    </source>
</reference>
<gene>
    <name evidence="5" type="ORF">OLX77_03325</name>
</gene>
<dbReference type="Proteomes" id="UP001154240">
    <property type="component" value="Unassembled WGS sequence"/>
</dbReference>
<dbReference type="Gene3D" id="1.25.40.10">
    <property type="entry name" value="Tetratricopeptide repeat domain"/>
    <property type="match status" value="1"/>
</dbReference>
<name>A0A9X4RL35_9BACT</name>
<keyword evidence="6" id="KW-1185">Reference proteome</keyword>
<dbReference type="RefSeq" id="WP_307632165.1">
    <property type="nucleotide sequence ID" value="NZ_JAPHEH010000001.1"/>
</dbReference>
<dbReference type="InterPro" id="IPR039563">
    <property type="entry name" value="Peptidase_C39_single_dom"/>
</dbReference>
<dbReference type="InterPro" id="IPR011990">
    <property type="entry name" value="TPR-like_helical_dom_sf"/>
</dbReference>
<dbReference type="EMBL" id="JAPHEH010000001">
    <property type="protein sequence ID" value="MDG4475190.1"/>
    <property type="molecule type" value="Genomic_DNA"/>
</dbReference>
<feature type="domain" description="Peptidase C39-like" evidence="4">
    <location>
        <begin position="39"/>
        <end position="150"/>
    </location>
</feature>
<dbReference type="Pfam" id="PF13529">
    <property type="entry name" value="Peptidase_C39_2"/>
    <property type="match status" value="1"/>
</dbReference>
<sequence length="314" mass="33982">MIVGLFFFALPLVLSGCGLLSTGRLPQPANVPDKAMVSGVPFFAQDELQCGPAALAMALNWSGVAIQPTALTPEVFSPTLKGSLQSGLIGAARRHGRVAYPISGSEALLAEVAGGNPVIVLTNLAFSWYPKWHYGVVIGYDQEQSEVILHSGLTANEHLSSSVFLNIWQRSEYWGLLVLPPERLPKRVEEAPWLEAVAGLERTGHWQEAAAGYRAALKRWPKSFGAWMGLGNSRYSLHDLAGAAEAFRKATRLQPKNGIPFNNLAQVLAEQGKRKEALAAAQRAVDLGGPLVDNFRQTQAEIKAKKAKSRPSPR</sequence>
<evidence type="ECO:0000259" key="4">
    <source>
        <dbReference type="Pfam" id="PF13529"/>
    </source>
</evidence>
<keyword evidence="1" id="KW-0677">Repeat</keyword>
<evidence type="ECO:0000256" key="2">
    <source>
        <dbReference type="ARBA" id="ARBA00022803"/>
    </source>
</evidence>
<keyword evidence="2 3" id="KW-0802">TPR repeat</keyword>
<feature type="repeat" description="TPR" evidence="3">
    <location>
        <begin position="224"/>
        <end position="257"/>
    </location>
</feature>
<evidence type="ECO:0000313" key="5">
    <source>
        <dbReference type="EMBL" id="MDG4475190.1"/>
    </source>
</evidence>
<dbReference type="SMART" id="SM00028">
    <property type="entry name" value="TPR"/>
    <property type="match status" value="2"/>
</dbReference>
<accession>A0A9X4RL35</accession>
<dbReference type="PANTHER" id="PTHR16193:SF0">
    <property type="entry name" value="TETRATRICOPEPTIDE REPEAT PROTEIN 27"/>
    <property type="match status" value="1"/>
</dbReference>
<dbReference type="NCBIfam" id="NF033920">
    <property type="entry name" value="C39_PA2778_fam"/>
    <property type="match status" value="1"/>
</dbReference>
<dbReference type="InterPro" id="IPR039564">
    <property type="entry name" value="Peptidase_C39-like"/>
</dbReference>
<dbReference type="CDD" id="cd02549">
    <property type="entry name" value="Peptidase_C39A"/>
    <property type="match status" value="1"/>
</dbReference>
<dbReference type="InterPro" id="IPR044244">
    <property type="entry name" value="TTC27/Emw1"/>
</dbReference>
<dbReference type="InterPro" id="IPR019734">
    <property type="entry name" value="TPR_rpt"/>
</dbReference>
<evidence type="ECO:0000256" key="3">
    <source>
        <dbReference type="PROSITE-ProRule" id="PRU00339"/>
    </source>
</evidence>
<evidence type="ECO:0000313" key="6">
    <source>
        <dbReference type="Proteomes" id="UP001154240"/>
    </source>
</evidence>
<protein>
    <submittedName>
        <fullName evidence="5">PA2778 family cysteine peptidase</fullName>
    </submittedName>
</protein>
<dbReference type="SUPFAM" id="SSF48452">
    <property type="entry name" value="TPR-like"/>
    <property type="match status" value="1"/>
</dbReference>
<comment type="caution">
    <text evidence="5">The sequence shown here is derived from an EMBL/GenBank/DDBJ whole genome shotgun (WGS) entry which is preliminary data.</text>
</comment>
<dbReference type="PANTHER" id="PTHR16193">
    <property type="entry name" value="TETRATRICOPEPTIDE REPEAT PROTEIN 27"/>
    <property type="match status" value="1"/>
</dbReference>
<reference evidence="5" key="1">
    <citation type="journal article" date="2022" name="bioRxiv">
        <title>Thiovibrio frasassiensisgen. nov., sp. nov., an autotrophic, elemental sulfur disproportionating bacterium isolated from sulfidic karst sediment, and proposal of Thiovibrionaceae fam. nov.</title>
        <authorList>
            <person name="Aronson H."/>
            <person name="Thomas C."/>
            <person name="Bhattacharyya M."/>
            <person name="Eckstein S."/>
            <person name="Jensen S."/>
            <person name="Barco R."/>
            <person name="Macalady J."/>
            <person name="Amend J."/>
        </authorList>
    </citation>
    <scope>NUCLEOTIDE SEQUENCE</scope>
    <source>
        <strain evidence="5">RS19-109</strain>
    </source>
</reference>
<proteinExistence type="predicted"/>
<organism evidence="5 6">
    <name type="scientific">Thiovibrio frasassiensis</name>
    <dbReference type="NCBI Taxonomy" id="2984131"/>
    <lineage>
        <taxon>Bacteria</taxon>
        <taxon>Pseudomonadati</taxon>
        <taxon>Thermodesulfobacteriota</taxon>
        <taxon>Desulfobulbia</taxon>
        <taxon>Desulfobulbales</taxon>
        <taxon>Thiovibrionaceae</taxon>
        <taxon>Thiovibrio</taxon>
    </lineage>
</organism>